<evidence type="ECO:0000313" key="2">
    <source>
        <dbReference type="Proteomes" id="UP001320706"/>
    </source>
</evidence>
<keyword evidence="2" id="KW-1185">Reference proteome</keyword>
<sequence>MPARGTCRKRKYGSYNRFPYMSAPCPPLRVPSQVVDPRSVCLLGGTYSSMQEQVGIFDIHDDPGSPSESEAPQQI</sequence>
<gene>
    <name evidence="1" type="ORF">M8818_000160</name>
</gene>
<reference evidence="1" key="1">
    <citation type="submission" date="2024-02" db="EMBL/GenBank/DDBJ databases">
        <title>Metagenome Assembled Genome of Zalaria obscura JY119.</title>
        <authorList>
            <person name="Vighnesh L."/>
            <person name="Jagadeeshwari U."/>
            <person name="Venkata Ramana C."/>
            <person name="Sasikala C."/>
        </authorList>
    </citation>
    <scope>NUCLEOTIDE SEQUENCE</scope>
    <source>
        <strain evidence="1">JY119</strain>
    </source>
</reference>
<evidence type="ECO:0000313" key="1">
    <source>
        <dbReference type="EMBL" id="KAK8221993.1"/>
    </source>
</evidence>
<dbReference type="Proteomes" id="UP001320706">
    <property type="component" value="Unassembled WGS sequence"/>
</dbReference>
<organism evidence="1 2">
    <name type="scientific">Zalaria obscura</name>
    <dbReference type="NCBI Taxonomy" id="2024903"/>
    <lineage>
        <taxon>Eukaryota</taxon>
        <taxon>Fungi</taxon>
        <taxon>Dikarya</taxon>
        <taxon>Ascomycota</taxon>
        <taxon>Pezizomycotina</taxon>
        <taxon>Dothideomycetes</taxon>
        <taxon>Dothideomycetidae</taxon>
        <taxon>Dothideales</taxon>
        <taxon>Zalariaceae</taxon>
        <taxon>Zalaria</taxon>
    </lineage>
</organism>
<proteinExistence type="predicted"/>
<accession>A0ACC3SPB3</accession>
<dbReference type="EMBL" id="JAMKPW020000001">
    <property type="protein sequence ID" value="KAK8221993.1"/>
    <property type="molecule type" value="Genomic_DNA"/>
</dbReference>
<name>A0ACC3SPB3_9PEZI</name>
<protein>
    <submittedName>
        <fullName evidence="1">Uncharacterized protein</fullName>
    </submittedName>
</protein>
<comment type="caution">
    <text evidence="1">The sequence shown here is derived from an EMBL/GenBank/DDBJ whole genome shotgun (WGS) entry which is preliminary data.</text>
</comment>